<evidence type="ECO:0000313" key="3">
    <source>
        <dbReference type="Proteomes" id="UP000186469"/>
    </source>
</evidence>
<dbReference type="STRING" id="1121455.SAMN02745728_02333"/>
<organism evidence="2 3">
    <name type="scientific">Desulfovibrio litoralis DSM 11393</name>
    <dbReference type="NCBI Taxonomy" id="1121455"/>
    <lineage>
        <taxon>Bacteria</taxon>
        <taxon>Pseudomonadati</taxon>
        <taxon>Thermodesulfobacteriota</taxon>
        <taxon>Desulfovibrionia</taxon>
        <taxon>Desulfovibrionales</taxon>
        <taxon>Desulfovibrionaceae</taxon>
        <taxon>Desulfovibrio</taxon>
    </lineage>
</organism>
<keyword evidence="2" id="KW-0560">Oxidoreductase</keyword>
<keyword evidence="3" id="KW-1185">Reference proteome</keyword>
<name>A0A1M7TPR1_9BACT</name>
<dbReference type="PANTHER" id="PTHR33336:SF3">
    <property type="entry name" value="ABM DOMAIN-CONTAINING PROTEIN"/>
    <property type="match status" value="1"/>
</dbReference>
<dbReference type="OrthoDB" id="287932at2"/>
<sequence length="96" mass="10863">MDSIKIVAEIKLKPEYRQELFPVLQALVEGSLTETGNNVYDLTENMSLPGHFFVIEEWKSDKAIEEHNETPHFKAFVTAIDVKGVALSITKPKSLF</sequence>
<evidence type="ECO:0000259" key="1">
    <source>
        <dbReference type="PROSITE" id="PS51725"/>
    </source>
</evidence>
<dbReference type="AlphaFoldDB" id="A0A1M7TPR1"/>
<dbReference type="PROSITE" id="PS51725">
    <property type="entry name" value="ABM"/>
    <property type="match status" value="1"/>
</dbReference>
<dbReference type="InterPro" id="IPR011008">
    <property type="entry name" value="Dimeric_a/b-barrel"/>
</dbReference>
<proteinExistence type="predicted"/>
<accession>A0A1M7TPR1</accession>
<dbReference type="Gene3D" id="3.30.70.100">
    <property type="match status" value="1"/>
</dbReference>
<feature type="domain" description="ABM" evidence="1">
    <location>
        <begin position="4"/>
        <end position="96"/>
    </location>
</feature>
<dbReference type="Pfam" id="PF03992">
    <property type="entry name" value="ABM"/>
    <property type="match status" value="1"/>
</dbReference>
<dbReference type="RefSeq" id="WP_072697997.1">
    <property type="nucleotide sequence ID" value="NZ_FRDI01000018.1"/>
</dbReference>
<dbReference type="InterPro" id="IPR050744">
    <property type="entry name" value="AI-2_Isomerase_LsrG"/>
</dbReference>
<dbReference type="SUPFAM" id="SSF54909">
    <property type="entry name" value="Dimeric alpha+beta barrel"/>
    <property type="match status" value="1"/>
</dbReference>
<dbReference type="EMBL" id="FRDI01000018">
    <property type="protein sequence ID" value="SHN72648.1"/>
    <property type="molecule type" value="Genomic_DNA"/>
</dbReference>
<dbReference type="Proteomes" id="UP000186469">
    <property type="component" value="Unassembled WGS sequence"/>
</dbReference>
<dbReference type="InterPro" id="IPR007138">
    <property type="entry name" value="ABM_dom"/>
</dbReference>
<dbReference type="GO" id="GO:0004497">
    <property type="term" value="F:monooxygenase activity"/>
    <property type="evidence" value="ECO:0007669"/>
    <property type="project" value="UniProtKB-KW"/>
</dbReference>
<evidence type="ECO:0000313" key="2">
    <source>
        <dbReference type="EMBL" id="SHN72648.1"/>
    </source>
</evidence>
<keyword evidence="2" id="KW-0503">Monooxygenase</keyword>
<protein>
    <submittedName>
        <fullName evidence="2">Quinol monooxygenase YgiN</fullName>
    </submittedName>
</protein>
<dbReference type="PANTHER" id="PTHR33336">
    <property type="entry name" value="QUINOL MONOOXYGENASE YGIN-RELATED"/>
    <property type="match status" value="1"/>
</dbReference>
<reference evidence="2 3" key="1">
    <citation type="submission" date="2016-12" db="EMBL/GenBank/DDBJ databases">
        <authorList>
            <person name="Song W.-J."/>
            <person name="Kurnit D.M."/>
        </authorList>
    </citation>
    <scope>NUCLEOTIDE SEQUENCE [LARGE SCALE GENOMIC DNA]</scope>
    <source>
        <strain evidence="2 3">DSM 11393</strain>
    </source>
</reference>
<gene>
    <name evidence="2" type="ORF">SAMN02745728_02333</name>
</gene>